<sequence>MSLCNCCKRAISQEQVESEISLLIKFVANEINMFNDKQNNIQQLIQNIVQKEDLQLQAKQFIKNNKKIESLKIINDSLFEFQQAWRLKSETSVENASNILYKIELFNSKDQQKVLRLMEKLGYKIDLEQIDSQLIHLQMNQISKDEINKIIQLQFQKSINEGDK</sequence>
<gene>
    <name evidence="2" type="ORF">HINF_LOCUS24100</name>
    <name evidence="3" type="ORF">HINF_LOCUS51773</name>
</gene>
<feature type="coiled-coil region" evidence="1">
    <location>
        <begin position="34"/>
        <end position="71"/>
    </location>
</feature>
<evidence type="ECO:0000313" key="4">
    <source>
        <dbReference type="Proteomes" id="UP001642409"/>
    </source>
</evidence>
<reference evidence="2" key="1">
    <citation type="submission" date="2023-06" db="EMBL/GenBank/DDBJ databases">
        <authorList>
            <person name="Kurt Z."/>
        </authorList>
    </citation>
    <scope>NUCLEOTIDE SEQUENCE</scope>
</reference>
<organism evidence="2">
    <name type="scientific">Hexamita inflata</name>
    <dbReference type="NCBI Taxonomy" id="28002"/>
    <lineage>
        <taxon>Eukaryota</taxon>
        <taxon>Metamonada</taxon>
        <taxon>Diplomonadida</taxon>
        <taxon>Hexamitidae</taxon>
        <taxon>Hexamitinae</taxon>
        <taxon>Hexamita</taxon>
    </lineage>
</organism>
<keyword evidence="4" id="KW-1185">Reference proteome</keyword>
<dbReference type="Proteomes" id="UP001642409">
    <property type="component" value="Unassembled WGS sequence"/>
</dbReference>
<evidence type="ECO:0000313" key="3">
    <source>
        <dbReference type="EMBL" id="CAL6065294.1"/>
    </source>
</evidence>
<keyword evidence="1" id="KW-0175">Coiled coil</keyword>
<dbReference type="AlphaFoldDB" id="A0AA86PID4"/>
<proteinExistence type="predicted"/>
<protein>
    <submittedName>
        <fullName evidence="3">Hypothetical_protein</fullName>
    </submittedName>
</protein>
<comment type="caution">
    <text evidence="2">The sequence shown here is derived from an EMBL/GenBank/DDBJ whole genome shotgun (WGS) entry which is preliminary data.</text>
</comment>
<dbReference type="EMBL" id="CAXDID020000254">
    <property type="protein sequence ID" value="CAL6065294.1"/>
    <property type="molecule type" value="Genomic_DNA"/>
</dbReference>
<accession>A0AA86PID4</accession>
<evidence type="ECO:0000313" key="2">
    <source>
        <dbReference type="EMBL" id="CAI9936455.1"/>
    </source>
</evidence>
<reference evidence="3 4" key="2">
    <citation type="submission" date="2024-07" db="EMBL/GenBank/DDBJ databases">
        <authorList>
            <person name="Akdeniz Z."/>
        </authorList>
    </citation>
    <scope>NUCLEOTIDE SEQUENCE [LARGE SCALE GENOMIC DNA]</scope>
</reference>
<evidence type="ECO:0000256" key="1">
    <source>
        <dbReference type="SAM" id="Coils"/>
    </source>
</evidence>
<dbReference type="EMBL" id="CATOUU010000636">
    <property type="protein sequence ID" value="CAI9936455.1"/>
    <property type="molecule type" value="Genomic_DNA"/>
</dbReference>
<name>A0AA86PID4_9EUKA</name>